<proteinExistence type="predicted"/>
<feature type="transmembrane region" description="Helical" evidence="7">
    <location>
        <begin position="556"/>
        <end position="575"/>
    </location>
</feature>
<feature type="transmembrane region" description="Helical" evidence="7">
    <location>
        <begin position="131"/>
        <end position="147"/>
    </location>
</feature>
<evidence type="ECO:0000256" key="3">
    <source>
        <dbReference type="ARBA" id="ARBA00022692"/>
    </source>
</evidence>
<feature type="transmembrane region" description="Helical" evidence="7">
    <location>
        <begin position="478"/>
        <end position="499"/>
    </location>
</feature>
<feature type="transmembrane region" description="Helical" evidence="7">
    <location>
        <begin position="519"/>
        <end position="544"/>
    </location>
</feature>
<feature type="transmembrane region" description="Helical" evidence="7">
    <location>
        <begin position="159"/>
        <end position="180"/>
    </location>
</feature>
<dbReference type="PANTHER" id="PTHR43652:SF2">
    <property type="entry name" value="BASIC AMINO ACID ANTIPORTER YFCC-RELATED"/>
    <property type="match status" value="1"/>
</dbReference>
<sequence length="617" mass="65684">MAMVEPTLQMWLVLGVIAVAVAIYASERLSIELTSLLVVAALTATFHFLPATPLPEMPAITTRALLAGLADPALITVLALMVIGQGMIRTGALDAPIRRMAALRRIHPFLAVFAGLLTVAVTSGILNNTPVVVIFIPIMVALSAQLRRSASRVMIPLSYAAILGGMTTLIGSSTNLLVVAAAKNAGAESIGFFDFTLIGVVLASVGLVYVIFVAPKLLPDRSSYAQSLTEGVAGKQFIAQIDIRSGSSLIGETARAGLFPSLPGITVRLIQRREESILPPFDGIELQTGDELIVAATRKSITEAISRTPDLRSALHASDDLPAADDNEQKMDRDFVLAEVVVAPASRIIGRNLAQIVFHTRTRCTVIGIQRRSRMIRQGLHDIRLEAGDVLLLLGHRTDVQRLRGNRDVILQEWSADDLPAIEYAGRSTLIFASVVAAAATGVLPIVVAALLGAAAMLLTGCLNIHQAMRAMDRRVALMIWAALAMGTALHGTGGASFIAQNLMTALDGAPPLAVLSVYFLIVAGFTNILSNNATAVLFTPIGIGLAQSLQIEWEVFIFATLFAANCSFATPMGYQTNLLVMGPGHYRFADYLRAGIPLILIIWAAYTAVAAVIYDL</sequence>
<keyword evidence="5 7" id="KW-1133">Transmembrane helix</keyword>
<dbReference type="InterPro" id="IPR006037">
    <property type="entry name" value="RCK_C"/>
</dbReference>
<dbReference type="InterPro" id="IPR036721">
    <property type="entry name" value="RCK_C_sf"/>
</dbReference>
<feature type="domain" description="RCK C-terminal" evidence="8">
    <location>
        <begin position="225"/>
        <end position="310"/>
    </location>
</feature>
<keyword evidence="10" id="KW-1185">Reference proteome</keyword>
<comment type="subcellular location">
    <subcellularLocation>
        <location evidence="1">Membrane</location>
        <topology evidence="1">Multi-pass membrane protein</topology>
    </subcellularLocation>
</comment>
<dbReference type="Pfam" id="PF03600">
    <property type="entry name" value="CitMHS"/>
    <property type="match status" value="1"/>
</dbReference>
<dbReference type="Proteomes" id="UP000229498">
    <property type="component" value="Unassembled WGS sequence"/>
</dbReference>
<evidence type="ECO:0000256" key="5">
    <source>
        <dbReference type="ARBA" id="ARBA00022989"/>
    </source>
</evidence>
<feature type="transmembrane region" description="Helical" evidence="7">
    <location>
        <begin position="595"/>
        <end position="615"/>
    </location>
</feature>
<feature type="transmembrane region" description="Helical" evidence="7">
    <location>
        <begin position="33"/>
        <end position="52"/>
    </location>
</feature>
<evidence type="ECO:0000313" key="10">
    <source>
        <dbReference type="Proteomes" id="UP000229498"/>
    </source>
</evidence>
<evidence type="ECO:0000256" key="2">
    <source>
        <dbReference type="ARBA" id="ARBA00022448"/>
    </source>
</evidence>
<dbReference type="EMBL" id="PHIG01000048">
    <property type="protein sequence ID" value="PJK28164.1"/>
    <property type="molecule type" value="Genomic_DNA"/>
</dbReference>
<dbReference type="AlphaFoldDB" id="A0A2M9FXI5"/>
<evidence type="ECO:0000256" key="7">
    <source>
        <dbReference type="SAM" id="Phobius"/>
    </source>
</evidence>
<dbReference type="PANTHER" id="PTHR43652">
    <property type="entry name" value="BASIC AMINO ACID ANTIPORTER YFCC-RELATED"/>
    <property type="match status" value="1"/>
</dbReference>
<dbReference type="GO" id="GO:0006813">
    <property type="term" value="P:potassium ion transport"/>
    <property type="evidence" value="ECO:0007669"/>
    <property type="project" value="InterPro"/>
</dbReference>
<dbReference type="GO" id="GO:0005886">
    <property type="term" value="C:plasma membrane"/>
    <property type="evidence" value="ECO:0007669"/>
    <property type="project" value="TreeGrafter"/>
</dbReference>
<feature type="transmembrane region" description="Helical" evidence="7">
    <location>
        <begin position="6"/>
        <end position="26"/>
    </location>
</feature>
<dbReference type="GO" id="GO:0008324">
    <property type="term" value="F:monoatomic cation transmembrane transporter activity"/>
    <property type="evidence" value="ECO:0007669"/>
    <property type="project" value="InterPro"/>
</dbReference>
<feature type="transmembrane region" description="Helical" evidence="7">
    <location>
        <begin position="446"/>
        <end position="466"/>
    </location>
</feature>
<evidence type="ECO:0000256" key="4">
    <source>
        <dbReference type="ARBA" id="ARBA00022737"/>
    </source>
</evidence>
<keyword evidence="3 7" id="KW-0812">Transmembrane</keyword>
<organism evidence="9 10">
    <name type="scientific">Minwuia thermotolerans</name>
    <dbReference type="NCBI Taxonomy" id="2056226"/>
    <lineage>
        <taxon>Bacteria</taxon>
        <taxon>Pseudomonadati</taxon>
        <taxon>Pseudomonadota</taxon>
        <taxon>Alphaproteobacteria</taxon>
        <taxon>Minwuiales</taxon>
        <taxon>Minwuiaceae</taxon>
        <taxon>Minwuia</taxon>
    </lineage>
</organism>
<dbReference type="PROSITE" id="PS51202">
    <property type="entry name" value="RCK_C"/>
    <property type="match status" value="2"/>
</dbReference>
<feature type="domain" description="RCK C-terminal" evidence="8">
    <location>
        <begin position="325"/>
        <end position="409"/>
    </location>
</feature>
<keyword evidence="2" id="KW-0813">Transport</keyword>
<evidence type="ECO:0000256" key="1">
    <source>
        <dbReference type="ARBA" id="ARBA00004141"/>
    </source>
</evidence>
<feature type="transmembrane region" description="Helical" evidence="7">
    <location>
        <begin position="64"/>
        <end position="84"/>
    </location>
</feature>
<feature type="transmembrane region" description="Helical" evidence="7">
    <location>
        <begin position="192"/>
        <end position="214"/>
    </location>
</feature>
<accession>A0A2M9FXI5</accession>
<evidence type="ECO:0000256" key="6">
    <source>
        <dbReference type="ARBA" id="ARBA00023136"/>
    </source>
</evidence>
<evidence type="ECO:0000259" key="8">
    <source>
        <dbReference type="PROSITE" id="PS51202"/>
    </source>
</evidence>
<dbReference type="Gene3D" id="3.30.70.1450">
    <property type="entry name" value="Regulator of K+ conductance, C-terminal domain"/>
    <property type="match status" value="2"/>
</dbReference>
<protein>
    <submittedName>
        <fullName evidence="9">SLC13 family permease</fullName>
    </submittedName>
</protein>
<keyword evidence="6 7" id="KW-0472">Membrane</keyword>
<dbReference type="InterPro" id="IPR051679">
    <property type="entry name" value="DASS-Related_Transporters"/>
</dbReference>
<dbReference type="RefSeq" id="WP_109792898.1">
    <property type="nucleotide sequence ID" value="NZ_PHIG01000048.1"/>
</dbReference>
<dbReference type="SUPFAM" id="SSF116726">
    <property type="entry name" value="TrkA C-terminal domain-like"/>
    <property type="match status" value="2"/>
</dbReference>
<dbReference type="InterPro" id="IPR004680">
    <property type="entry name" value="Cit_transptr-like_dom"/>
</dbReference>
<gene>
    <name evidence="9" type="ORF">CVT23_18995</name>
</gene>
<dbReference type="Pfam" id="PF02080">
    <property type="entry name" value="TrkA_C"/>
    <property type="match status" value="2"/>
</dbReference>
<name>A0A2M9FXI5_9PROT</name>
<reference evidence="9 10" key="1">
    <citation type="submission" date="2017-11" db="EMBL/GenBank/DDBJ databases">
        <title>Draft genome sequence of Rhizobiales bacterium SY3-13.</title>
        <authorList>
            <person name="Sun C."/>
        </authorList>
    </citation>
    <scope>NUCLEOTIDE SEQUENCE [LARGE SCALE GENOMIC DNA]</scope>
    <source>
        <strain evidence="9 10">SY3-13</strain>
    </source>
</reference>
<comment type="caution">
    <text evidence="9">The sequence shown here is derived from an EMBL/GenBank/DDBJ whole genome shotgun (WGS) entry which is preliminary data.</text>
</comment>
<dbReference type="OrthoDB" id="9809303at2"/>
<keyword evidence="4" id="KW-0677">Repeat</keyword>
<evidence type="ECO:0000313" key="9">
    <source>
        <dbReference type="EMBL" id="PJK28164.1"/>
    </source>
</evidence>